<feature type="signal peptide" evidence="7">
    <location>
        <begin position="1"/>
        <end position="16"/>
    </location>
</feature>
<keyword evidence="4 6" id="KW-0804">Transcription</keyword>
<dbReference type="PANTHER" id="PTHR12709:SF1">
    <property type="entry name" value="DNA-DIRECTED RNA POLYMERASE III SUBUNIT RPC8"/>
    <property type="match status" value="1"/>
</dbReference>
<reference evidence="10" key="1">
    <citation type="submission" date="2021-06" db="EMBL/GenBank/DDBJ databases">
        <title>Candida auris outbreak in lebanese hospital.</title>
        <authorList>
            <person name="Finianos M."/>
        </authorList>
    </citation>
    <scope>NUCLEOTIDE SEQUENCE</scope>
    <source>
        <strain evidence="10">CA7LBN</strain>
    </source>
</reference>
<feature type="chain" id="PRO_5034668175" description="DNA-directed RNA polymerase subunit" evidence="7">
    <location>
        <begin position="17"/>
        <end position="205"/>
    </location>
</feature>
<evidence type="ECO:0000259" key="9">
    <source>
        <dbReference type="Pfam" id="PF08292"/>
    </source>
</evidence>
<evidence type="ECO:0000256" key="7">
    <source>
        <dbReference type="SAM" id="SignalP"/>
    </source>
</evidence>
<feature type="domain" description="RNA polymerase Rpb7-like N-terminal" evidence="8">
    <location>
        <begin position="17"/>
        <end position="73"/>
    </location>
</feature>
<dbReference type="SUPFAM" id="SSF88798">
    <property type="entry name" value="N-terminal, heterodimerisation domain of RBP7 (RpoE)"/>
    <property type="match status" value="1"/>
</dbReference>
<keyword evidence="7" id="KW-0732">Signal</keyword>
<evidence type="ECO:0000256" key="4">
    <source>
        <dbReference type="ARBA" id="ARBA00023163"/>
    </source>
</evidence>
<feature type="domain" description="RNA polymerase III subunit Rpc25" evidence="9">
    <location>
        <begin position="92"/>
        <end position="204"/>
    </location>
</feature>
<evidence type="ECO:0000256" key="3">
    <source>
        <dbReference type="ARBA" id="ARBA00022478"/>
    </source>
</evidence>
<evidence type="ECO:0000256" key="5">
    <source>
        <dbReference type="ARBA" id="ARBA00023242"/>
    </source>
</evidence>
<protein>
    <recommendedName>
        <fullName evidence="6">DNA-directed RNA polymerase subunit</fullName>
    </recommendedName>
</protein>
<dbReference type="SUPFAM" id="SSF50249">
    <property type="entry name" value="Nucleic acid-binding proteins"/>
    <property type="match status" value="1"/>
</dbReference>
<dbReference type="CDD" id="cd04330">
    <property type="entry name" value="RNAP_III_Rpc25_N"/>
    <property type="match status" value="1"/>
</dbReference>
<evidence type="ECO:0000259" key="8">
    <source>
        <dbReference type="Pfam" id="PF03876"/>
    </source>
</evidence>
<dbReference type="Pfam" id="PF03876">
    <property type="entry name" value="SHS2_Rpb7-N"/>
    <property type="match status" value="1"/>
</dbReference>
<comment type="similarity">
    <text evidence="2">Belongs to the eukaryotic RPB7/RPC8 RNA polymerase subunit family.</text>
</comment>
<dbReference type="InterPro" id="IPR005576">
    <property type="entry name" value="Rpb7-like_N"/>
</dbReference>
<accession>A0A8F2W1L7</accession>
<dbReference type="NCBIfam" id="TIGR00448">
    <property type="entry name" value="rpoE"/>
    <property type="match status" value="1"/>
</dbReference>
<keyword evidence="5 6" id="KW-0539">Nucleus</keyword>
<gene>
    <name evidence="10" type="ORF">CA7LBN_002783</name>
</gene>
<evidence type="ECO:0000313" key="10">
    <source>
        <dbReference type="EMBL" id="QWW23949.1"/>
    </source>
</evidence>
<comment type="function">
    <text evidence="6">DNA-dependent RNA polymerase which catalyzes the transcription of DNA into RNA using the four ribonucleoside triphosphates as substrates.</text>
</comment>
<evidence type="ECO:0000256" key="6">
    <source>
        <dbReference type="RuleBase" id="RU369086"/>
    </source>
</evidence>
<dbReference type="AlphaFoldDB" id="A0A8F2W1L7"/>
<dbReference type="Proteomes" id="UP000825438">
    <property type="component" value="Chromosome III"/>
</dbReference>
<keyword evidence="3 6" id="KW-0240">DNA-directed RNA polymerase</keyword>
<dbReference type="GO" id="GO:0005666">
    <property type="term" value="C:RNA polymerase III complex"/>
    <property type="evidence" value="ECO:0007669"/>
    <property type="project" value="UniProtKB-ARBA"/>
</dbReference>
<evidence type="ECO:0000256" key="2">
    <source>
        <dbReference type="ARBA" id="ARBA00009307"/>
    </source>
</evidence>
<dbReference type="Gene3D" id="3.30.1490.120">
    <property type="entry name" value="RNA polymerase Rpb7-like, N-terminal domain"/>
    <property type="match status" value="1"/>
</dbReference>
<dbReference type="InterPro" id="IPR045113">
    <property type="entry name" value="Rpb7-like"/>
</dbReference>
<comment type="subcellular location">
    <subcellularLocation>
        <location evidence="1 6">Nucleus</location>
    </subcellularLocation>
</comment>
<dbReference type="InterPro" id="IPR013238">
    <property type="entry name" value="RNA_pol_III_Rbc25"/>
</dbReference>
<dbReference type="InterPro" id="IPR012340">
    <property type="entry name" value="NA-bd_OB-fold"/>
</dbReference>
<dbReference type="FunFam" id="2.40.50.140:FF:000221">
    <property type="entry name" value="DNA-directed RNA polymerase III subunit"/>
    <property type="match status" value="1"/>
</dbReference>
<name>A0A8F2W1L7_CANAR</name>
<dbReference type="GO" id="GO:0003899">
    <property type="term" value="F:DNA-directed RNA polymerase activity"/>
    <property type="evidence" value="ECO:0007669"/>
    <property type="project" value="InterPro"/>
</dbReference>
<sequence length="205" mass="23039">MLQSISLIAMFILTEISDLVRVPPPSFNVPTPVALKDELHKKYSNKVISNLGLAVAVWDILEIKDGLLKPGDGGAYVETKFRMVVWKPFVGEILTGWVNECTAEGIKVRMNFFDDIFIPKDYLFEGCVFKPAEKAWVWQPDADTDLYIDVNEQVRFRVEEEVFANIKPKSSSEALGLETDANRAPPYAIVASCQTDGMGCVSWWD</sequence>
<dbReference type="PANTHER" id="PTHR12709">
    <property type="entry name" value="DNA-DIRECTED RNA POLYMERASE II, III"/>
    <property type="match status" value="1"/>
</dbReference>
<dbReference type="Gene3D" id="2.40.50.140">
    <property type="entry name" value="Nucleic acid-binding proteins"/>
    <property type="match status" value="1"/>
</dbReference>
<dbReference type="GO" id="GO:0006384">
    <property type="term" value="P:transcription initiation at RNA polymerase III promoter"/>
    <property type="evidence" value="ECO:0007669"/>
    <property type="project" value="TreeGrafter"/>
</dbReference>
<evidence type="ECO:0000256" key="1">
    <source>
        <dbReference type="ARBA" id="ARBA00004123"/>
    </source>
</evidence>
<dbReference type="InterPro" id="IPR036898">
    <property type="entry name" value="RNA_pol_Rpb7-like_N_sf"/>
</dbReference>
<organism evidence="10">
    <name type="scientific">Candidozyma auris</name>
    <name type="common">Yeast</name>
    <name type="synonym">Candida auris</name>
    <dbReference type="NCBI Taxonomy" id="498019"/>
    <lineage>
        <taxon>Eukaryota</taxon>
        <taxon>Fungi</taxon>
        <taxon>Dikarya</taxon>
        <taxon>Ascomycota</taxon>
        <taxon>Saccharomycotina</taxon>
        <taxon>Pichiomycetes</taxon>
        <taxon>Metschnikowiaceae</taxon>
        <taxon>Candidozyma</taxon>
    </lineage>
</organism>
<proteinExistence type="inferred from homology"/>
<dbReference type="InterPro" id="IPR004519">
    <property type="entry name" value="RNAP_E/RPC8"/>
</dbReference>
<dbReference type="Pfam" id="PF08292">
    <property type="entry name" value="RNA_pol_Rbc25"/>
    <property type="match status" value="1"/>
</dbReference>
<dbReference type="GO" id="GO:0003677">
    <property type="term" value="F:DNA binding"/>
    <property type="evidence" value="ECO:0007669"/>
    <property type="project" value="InterPro"/>
</dbReference>
<dbReference type="EMBL" id="CP076751">
    <property type="protein sequence ID" value="QWW23949.1"/>
    <property type="molecule type" value="Genomic_DNA"/>
</dbReference>